<dbReference type="SUPFAM" id="SSF50630">
    <property type="entry name" value="Acid proteases"/>
    <property type="match status" value="1"/>
</dbReference>
<organism evidence="3 4">
    <name type="scientific">Rhizoctonia solani</name>
    <dbReference type="NCBI Taxonomy" id="456999"/>
    <lineage>
        <taxon>Eukaryota</taxon>
        <taxon>Fungi</taxon>
        <taxon>Dikarya</taxon>
        <taxon>Basidiomycota</taxon>
        <taxon>Agaricomycotina</taxon>
        <taxon>Agaricomycetes</taxon>
        <taxon>Cantharellales</taxon>
        <taxon>Ceratobasidiaceae</taxon>
        <taxon>Rhizoctonia</taxon>
    </lineage>
</organism>
<name>A0A8H3DFP5_9AGAM</name>
<evidence type="ECO:0000259" key="2">
    <source>
        <dbReference type="PROSITE" id="PS51767"/>
    </source>
</evidence>
<protein>
    <recommendedName>
        <fullName evidence="2">Peptidase A1 domain-containing protein</fullName>
    </recommendedName>
</protein>
<dbReference type="InterPro" id="IPR033121">
    <property type="entry name" value="PEPTIDASE_A1"/>
</dbReference>
<dbReference type="PROSITE" id="PS51767">
    <property type="entry name" value="PEPTIDASE_A1"/>
    <property type="match status" value="1"/>
</dbReference>
<dbReference type="AlphaFoldDB" id="A0A8H3DFP5"/>
<dbReference type="InterPro" id="IPR001461">
    <property type="entry name" value="Aspartic_peptidase_A1"/>
</dbReference>
<dbReference type="Gene3D" id="2.40.70.10">
    <property type="entry name" value="Acid Proteases"/>
    <property type="match status" value="1"/>
</dbReference>
<dbReference type="PANTHER" id="PTHR47966">
    <property type="entry name" value="BETA-SITE APP-CLEAVING ENZYME, ISOFORM A-RELATED"/>
    <property type="match status" value="1"/>
</dbReference>
<gene>
    <name evidence="3" type="ORF">RDB_LOCUS143359</name>
</gene>
<dbReference type="InterPro" id="IPR021109">
    <property type="entry name" value="Peptidase_aspartic_dom_sf"/>
</dbReference>
<accession>A0A8H3DFP5</accession>
<sequence length="304" mass="32458">MSIIESRVAAGLLGLGFDTISNINGIVQRNFPGETWGRSLLSNIFLSDLSTPNHIAFRLDRQYDGNNTDKGSFDIGTFAPGFEAVNNTAKIPIFTTHPDQNIYWTVLVDGIAINGVNQTLQTTITNGTIPPSGKLPAVLDTGFSLPQIPQQIAAAIYEPMGGLFDQGSGQYIVPCEAQANLTLYIGGYTIPIHPLDLSLVDVATANNQNRTVCYGAFQPWQSQAGGGLVDLILGDSFLRNTYTVYDFGDFVEGTSGAVRQDPYVKLLPLTDPGAASIEFQTARKAQLAGLPPQVNGSATTLSAL</sequence>
<dbReference type="Proteomes" id="UP000663853">
    <property type="component" value="Unassembled WGS sequence"/>
</dbReference>
<dbReference type="EMBL" id="CAJMXA010003879">
    <property type="protein sequence ID" value="CAE6519191.1"/>
    <property type="molecule type" value="Genomic_DNA"/>
</dbReference>
<comment type="similarity">
    <text evidence="1">Belongs to the peptidase A1 family.</text>
</comment>
<comment type="caution">
    <text evidence="3">The sequence shown here is derived from an EMBL/GenBank/DDBJ whole genome shotgun (WGS) entry which is preliminary data.</text>
</comment>
<evidence type="ECO:0000313" key="3">
    <source>
        <dbReference type="EMBL" id="CAE6519191.1"/>
    </source>
</evidence>
<evidence type="ECO:0000256" key="1">
    <source>
        <dbReference type="ARBA" id="ARBA00007447"/>
    </source>
</evidence>
<reference evidence="3" key="1">
    <citation type="submission" date="2021-01" db="EMBL/GenBank/DDBJ databases">
        <authorList>
            <person name="Kaushik A."/>
        </authorList>
    </citation>
    <scope>NUCLEOTIDE SEQUENCE</scope>
    <source>
        <strain evidence="3">AG6-10EEA</strain>
    </source>
</reference>
<dbReference type="GO" id="GO:0006508">
    <property type="term" value="P:proteolysis"/>
    <property type="evidence" value="ECO:0007669"/>
    <property type="project" value="InterPro"/>
</dbReference>
<evidence type="ECO:0000313" key="4">
    <source>
        <dbReference type="Proteomes" id="UP000663853"/>
    </source>
</evidence>
<proteinExistence type="inferred from homology"/>
<feature type="domain" description="Peptidase A1" evidence="2">
    <location>
        <begin position="1"/>
        <end position="255"/>
    </location>
</feature>
<dbReference type="PANTHER" id="PTHR47966:SF73">
    <property type="entry name" value="PEPTIDASE A1 DOMAIN-CONTAINING PROTEIN"/>
    <property type="match status" value="1"/>
</dbReference>
<dbReference type="GO" id="GO:0004190">
    <property type="term" value="F:aspartic-type endopeptidase activity"/>
    <property type="evidence" value="ECO:0007669"/>
    <property type="project" value="InterPro"/>
</dbReference>
<dbReference type="Pfam" id="PF00026">
    <property type="entry name" value="Asp"/>
    <property type="match status" value="1"/>
</dbReference>